<evidence type="ECO:0000256" key="1">
    <source>
        <dbReference type="ARBA" id="ARBA00001947"/>
    </source>
</evidence>
<dbReference type="CDD" id="cd08662">
    <property type="entry name" value="M13"/>
    <property type="match status" value="1"/>
</dbReference>
<evidence type="ECO:0000259" key="9">
    <source>
        <dbReference type="Pfam" id="PF05649"/>
    </source>
</evidence>
<dbReference type="GO" id="GO:0005886">
    <property type="term" value="C:plasma membrane"/>
    <property type="evidence" value="ECO:0007669"/>
    <property type="project" value="TreeGrafter"/>
</dbReference>
<dbReference type="Gene3D" id="1.10.1380.10">
    <property type="entry name" value="Neutral endopeptidase , domain2"/>
    <property type="match status" value="1"/>
</dbReference>
<dbReference type="Pfam" id="PF01431">
    <property type="entry name" value="Peptidase_M13"/>
    <property type="match status" value="1"/>
</dbReference>
<dbReference type="PRINTS" id="PR00786">
    <property type="entry name" value="NEPRILYSIN"/>
</dbReference>
<sequence length="694" mass="75479">MAAAFADLSCPCCNNPWSRAPESEFSLSCGACVEDDGGVTGIDPRNLDASVNPSADFYTHANGTWLANNPIPGEYPSWNTFVQLHDQNLPRLRGLLEALKPPAAGAAADSTEAKVAAFWSSSIDEAAIEAAGLTPLAALFAACDLAQTDRTAAVAKLHAEFGVNVFFAVGEGPDDKCSEQTLLQLHQGGLGLPDRDYYFDEDKKAKRDLYTAHVATVLGLLGDDAEAAGRGAEAVLRLETALAAAHLTRTEARDPETTYNKMSPAKLAAQCKGGAAGGIDWPRYLELIGKPSPKAINVDSPAALANTARVLGEATAEELRAYLRWHVGKSCAPHLGSAFVAAHFAFFSQALSGQKEQKARWKRCMGMVEEALGEAVGQLYVAQYFNAEAKQRALTMVEQVRQALEARLKEVEWMQPTTREKALAKMSAFGVKIGYPDSWVDYGAVHVVQGDHLGNVLRARAFEHTRQMAFADAPTDRTRWLMLPQQINAYYHPNLNEIVFPAAILQPPFFDAAADDAVNFGSFGAVVGHEMTHGFDDQGRQYDHKGNLSDWWETADAEEYERRVAVQVAQACKVEVHGKPLNGKLTCGENIADLGGLKLAYQALLKAGGKGGEEAAGLINGFTPTQRFFLAWAQLWRQNISKEQALKLVTLDPHGPNDYRANGPLANMPEFHEAWHVQPGDAMHLPKEERVDIW</sequence>
<feature type="domain" description="Peptidase M13 C-terminal" evidence="8">
    <location>
        <begin position="488"/>
        <end position="691"/>
    </location>
</feature>
<dbReference type="InterPro" id="IPR024079">
    <property type="entry name" value="MetalloPept_cat_dom_sf"/>
</dbReference>
<keyword evidence="6" id="KW-0862">Zinc</keyword>
<gene>
    <name evidence="10" type="ORF">PANT1444_LOCUS11185</name>
</gene>
<evidence type="ECO:0000256" key="7">
    <source>
        <dbReference type="ARBA" id="ARBA00023049"/>
    </source>
</evidence>
<evidence type="ECO:0000256" key="4">
    <source>
        <dbReference type="ARBA" id="ARBA00022723"/>
    </source>
</evidence>
<protein>
    <recommendedName>
        <fullName evidence="11">Peptidase M13</fullName>
    </recommendedName>
</protein>
<evidence type="ECO:0000256" key="5">
    <source>
        <dbReference type="ARBA" id="ARBA00022801"/>
    </source>
</evidence>
<keyword evidence="4" id="KW-0479">Metal-binding</keyword>
<dbReference type="GO" id="GO:0004222">
    <property type="term" value="F:metalloendopeptidase activity"/>
    <property type="evidence" value="ECO:0007669"/>
    <property type="project" value="InterPro"/>
</dbReference>
<name>A0A7S0HQ64_9EUKA</name>
<evidence type="ECO:0008006" key="11">
    <source>
        <dbReference type="Google" id="ProtNLM"/>
    </source>
</evidence>
<keyword evidence="5" id="KW-0378">Hydrolase</keyword>
<accession>A0A7S0HQ64</accession>
<evidence type="ECO:0000256" key="3">
    <source>
        <dbReference type="ARBA" id="ARBA00022670"/>
    </source>
</evidence>
<evidence type="ECO:0000259" key="8">
    <source>
        <dbReference type="Pfam" id="PF01431"/>
    </source>
</evidence>
<dbReference type="SUPFAM" id="SSF55486">
    <property type="entry name" value="Metalloproteases ('zincins'), catalytic domain"/>
    <property type="match status" value="1"/>
</dbReference>
<dbReference type="PANTHER" id="PTHR11733:SF167">
    <property type="entry name" value="FI17812P1-RELATED"/>
    <property type="match status" value="1"/>
</dbReference>
<dbReference type="Pfam" id="PF05649">
    <property type="entry name" value="Peptidase_M13_N"/>
    <property type="match status" value="1"/>
</dbReference>
<dbReference type="EMBL" id="HBEP01019881">
    <property type="protein sequence ID" value="CAD8490439.1"/>
    <property type="molecule type" value="Transcribed_RNA"/>
</dbReference>
<evidence type="ECO:0000313" key="10">
    <source>
        <dbReference type="EMBL" id="CAD8490439.1"/>
    </source>
</evidence>
<organism evidence="10">
    <name type="scientific">Phaeocystis antarctica</name>
    <dbReference type="NCBI Taxonomy" id="33657"/>
    <lineage>
        <taxon>Eukaryota</taxon>
        <taxon>Haptista</taxon>
        <taxon>Haptophyta</taxon>
        <taxon>Prymnesiophyceae</taxon>
        <taxon>Phaeocystales</taxon>
        <taxon>Phaeocystaceae</taxon>
        <taxon>Phaeocystis</taxon>
    </lineage>
</organism>
<dbReference type="InterPro" id="IPR000718">
    <property type="entry name" value="Peptidase_M13"/>
</dbReference>
<keyword evidence="3" id="KW-0645">Protease</keyword>
<dbReference type="Gene3D" id="3.40.390.10">
    <property type="entry name" value="Collagenase (Catalytic Domain)"/>
    <property type="match status" value="1"/>
</dbReference>
<evidence type="ECO:0000256" key="6">
    <source>
        <dbReference type="ARBA" id="ARBA00022833"/>
    </source>
</evidence>
<dbReference type="PANTHER" id="PTHR11733">
    <property type="entry name" value="ZINC METALLOPROTEASE FAMILY M13 NEPRILYSIN-RELATED"/>
    <property type="match status" value="1"/>
</dbReference>
<dbReference type="GO" id="GO:0016485">
    <property type="term" value="P:protein processing"/>
    <property type="evidence" value="ECO:0007669"/>
    <property type="project" value="TreeGrafter"/>
</dbReference>
<dbReference type="AlphaFoldDB" id="A0A7S0HQ64"/>
<dbReference type="InterPro" id="IPR018497">
    <property type="entry name" value="Peptidase_M13_C"/>
</dbReference>
<dbReference type="InterPro" id="IPR008753">
    <property type="entry name" value="Peptidase_M13_N"/>
</dbReference>
<dbReference type="GO" id="GO:0046872">
    <property type="term" value="F:metal ion binding"/>
    <property type="evidence" value="ECO:0007669"/>
    <property type="project" value="UniProtKB-KW"/>
</dbReference>
<dbReference type="InterPro" id="IPR042089">
    <property type="entry name" value="Peptidase_M13_dom_2"/>
</dbReference>
<feature type="domain" description="Peptidase M13 N-terminal" evidence="9">
    <location>
        <begin position="53"/>
        <end position="436"/>
    </location>
</feature>
<comment type="cofactor">
    <cofactor evidence="1">
        <name>Zn(2+)</name>
        <dbReference type="ChEBI" id="CHEBI:29105"/>
    </cofactor>
</comment>
<dbReference type="PROSITE" id="PS51885">
    <property type="entry name" value="NEPRILYSIN"/>
    <property type="match status" value="1"/>
</dbReference>
<evidence type="ECO:0000256" key="2">
    <source>
        <dbReference type="ARBA" id="ARBA00007357"/>
    </source>
</evidence>
<reference evidence="10" key="1">
    <citation type="submission" date="2021-01" db="EMBL/GenBank/DDBJ databases">
        <authorList>
            <person name="Corre E."/>
            <person name="Pelletier E."/>
            <person name="Niang G."/>
            <person name="Scheremetjew M."/>
            <person name="Finn R."/>
            <person name="Kale V."/>
            <person name="Holt S."/>
            <person name="Cochrane G."/>
            <person name="Meng A."/>
            <person name="Brown T."/>
            <person name="Cohen L."/>
        </authorList>
    </citation>
    <scope>NUCLEOTIDE SEQUENCE</scope>
    <source>
        <strain evidence="10">CCMP1374</strain>
    </source>
</reference>
<proteinExistence type="inferred from homology"/>
<keyword evidence="7" id="KW-0482">Metalloprotease</keyword>
<comment type="similarity">
    <text evidence="2">Belongs to the peptidase M13 family.</text>
</comment>